<proteinExistence type="predicted"/>
<dbReference type="Proteomes" id="UP001177000">
    <property type="component" value="Chromosome"/>
</dbReference>
<evidence type="ECO:0008006" key="3">
    <source>
        <dbReference type="Google" id="ProtNLM"/>
    </source>
</evidence>
<protein>
    <recommendedName>
        <fullName evidence="3">Integrase</fullName>
    </recommendedName>
</protein>
<accession>A0AAQ0SLW0</accession>
<sequence length="736" mass="85224">MDHLYQPKEAIHDVVLSSDNYNVECLYQGHSFYSRSKAICLALHLTFIKYCPTRSRITASSLRRAIWMFFSFCSEYNLRNPAGLWITQITDLSAEVYKQFEGYLLQNDERLEYAARLKAALKSVSSLTEAIPDLLLPFATRTTTQARVPFSDETEQMLADAFTSSIDKLYEKIEFRNLVNDAVAYTYEEIIEEMTLTRKSIFQWIQHLLDNEIKLDWRALHLKLSKSTDPELQNIATLSNWRDVIFQAYEDRGDEYVFQNPRNPFHRGNTSNFEPDPVRAVKTIIDSGYPFEMTLEEIGTKYAVAALFSMDRCEDALQLIMYRLRNPYTPPGMAVPLKWEHLLEMYYPTMQDMSCLVQFIMLQTNWNKEAVLAVDPDNFEHALTGAMNEKHVMIQTEKNRSQGIGKPYYAPKEIVAVSTTSDMYSARNLVSLAVKLSEPLAGRDFDYVRHGMTSSDYNPAFLCMRFYPDWVNKGGRHTSSSNEKAFQQGNKQFLKQYPVYDEFGERLTGGKDLTWRLRPTWVKRRKEMTGSSHGLLAMFLGHASTVTTDIHYDNSALAQQERYDRLESELEAVIKLMRAGKFEGMLGVPPQEATTQLPLKIFHIPGMEKPLWGCANQYKPTWLGAARHVEPGKRCYVISQCTFCSQCIIFEDSLPYLIERRIHVVEIIDDQPTTASDYSSNHELELAKIESIFERWDDEQAIREASRYQRRKTPLLPRDLNFLQVILEEEDRQNEE</sequence>
<dbReference type="AlphaFoldDB" id="A0AAQ0SLW0"/>
<name>A0AAQ0SLW0_PSEUB</name>
<evidence type="ECO:0000313" key="2">
    <source>
        <dbReference type="Proteomes" id="UP001177000"/>
    </source>
</evidence>
<dbReference type="RefSeq" id="WP_010206640.1">
    <property type="nucleotide sequence ID" value="NZ_CP019871.1"/>
</dbReference>
<reference evidence="1" key="1">
    <citation type="submission" date="2023-03" db="EMBL/GenBank/DDBJ databases">
        <authorList>
            <person name="Pothier F. J."/>
        </authorList>
    </citation>
    <scope>NUCLEOTIDE SEQUENCE</scope>
    <source>
        <strain evidence="1">DAPP-PG 215</strain>
    </source>
</reference>
<evidence type="ECO:0000313" key="1">
    <source>
        <dbReference type="EMBL" id="CAI8817654.1"/>
    </source>
</evidence>
<gene>
    <name evidence="1" type="ORF">DAPPPG215_09535</name>
</gene>
<dbReference type="EMBL" id="OX458335">
    <property type="protein sequence ID" value="CAI8817654.1"/>
    <property type="molecule type" value="Genomic_DNA"/>
</dbReference>
<organism evidence="1 2">
    <name type="scientific">Pseudomonas syringae pv. tomato</name>
    <dbReference type="NCBI Taxonomy" id="323"/>
    <lineage>
        <taxon>Bacteria</taxon>
        <taxon>Pseudomonadati</taxon>
        <taxon>Pseudomonadota</taxon>
        <taxon>Gammaproteobacteria</taxon>
        <taxon>Pseudomonadales</taxon>
        <taxon>Pseudomonadaceae</taxon>
        <taxon>Pseudomonas</taxon>
    </lineage>
</organism>